<protein>
    <recommendedName>
        <fullName evidence="2">Phospholipase D-like domain-containing protein</fullName>
    </recommendedName>
</protein>
<evidence type="ECO:0000313" key="4">
    <source>
        <dbReference type="Proteomes" id="UP001501612"/>
    </source>
</evidence>
<dbReference type="Gene3D" id="3.30.870.10">
    <property type="entry name" value="Endonuclease Chain A"/>
    <property type="match status" value="2"/>
</dbReference>
<organism evidence="3 4">
    <name type="scientific">Nocardioides lentus</name>
    <dbReference type="NCBI Taxonomy" id="338077"/>
    <lineage>
        <taxon>Bacteria</taxon>
        <taxon>Bacillati</taxon>
        <taxon>Actinomycetota</taxon>
        <taxon>Actinomycetes</taxon>
        <taxon>Propionibacteriales</taxon>
        <taxon>Nocardioidaceae</taxon>
        <taxon>Nocardioides</taxon>
    </lineage>
</organism>
<dbReference type="SUPFAM" id="SSF56024">
    <property type="entry name" value="Phospholipase D/nuclease"/>
    <property type="match status" value="2"/>
</dbReference>
<sequence>MTLRRLLAAAVAVPLIAVTPYGAATAAPAVRTADGPTTEAVHRSARGALFNEAGETGLRRALLSNVNAAPRGSTIRVVTMSYTDPKATAALTRAHRRGVDVQVLVSKQKTEGVGTVAGLGQVLNRSSRDGSFLERIDHSARGPSRYRGRGTTLHQKSWTFSRTGSSRWVTIITSANITNEAVDLQYNDGYAWVGEKARYDAMSAIFRAQRRDRPISSPFRSALGGALLFGPHNPGMSDPVVNRIDALPTRGLQIRIGVAAWSGGRGEAIARALAAKARAGASINVLVPDPLSDNVRAVLESAGITLLRGDWTRPGNGGQYLHAKFMTAQWRTDAGRVTRVWFGSENWGDAPRGSDEITARIDRPAAHDSWVRWFREIRL</sequence>
<feature type="signal peptide" evidence="1">
    <location>
        <begin position="1"/>
        <end position="23"/>
    </location>
</feature>
<dbReference type="EMBL" id="BAAAMY010000001">
    <property type="protein sequence ID" value="GAA1908164.1"/>
    <property type="molecule type" value="Genomic_DNA"/>
</dbReference>
<keyword evidence="1" id="KW-0732">Signal</keyword>
<accession>A0ABP5A9U9</accession>
<keyword evidence="4" id="KW-1185">Reference proteome</keyword>
<evidence type="ECO:0000313" key="3">
    <source>
        <dbReference type="EMBL" id="GAA1908164.1"/>
    </source>
</evidence>
<evidence type="ECO:0000256" key="1">
    <source>
        <dbReference type="SAM" id="SignalP"/>
    </source>
</evidence>
<dbReference type="Pfam" id="PF13091">
    <property type="entry name" value="PLDc_2"/>
    <property type="match status" value="1"/>
</dbReference>
<feature type="chain" id="PRO_5046256339" description="Phospholipase D-like domain-containing protein" evidence="1">
    <location>
        <begin position="24"/>
        <end position="379"/>
    </location>
</feature>
<gene>
    <name evidence="3" type="ORF">GCM10009737_06420</name>
</gene>
<dbReference type="InterPro" id="IPR025202">
    <property type="entry name" value="PLD-like_dom"/>
</dbReference>
<reference evidence="4" key="1">
    <citation type="journal article" date="2019" name="Int. J. Syst. Evol. Microbiol.">
        <title>The Global Catalogue of Microorganisms (GCM) 10K type strain sequencing project: providing services to taxonomists for standard genome sequencing and annotation.</title>
        <authorList>
            <consortium name="The Broad Institute Genomics Platform"/>
            <consortium name="The Broad Institute Genome Sequencing Center for Infectious Disease"/>
            <person name="Wu L."/>
            <person name="Ma J."/>
        </authorList>
    </citation>
    <scope>NUCLEOTIDE SEQUENCE [LARGE SCALE GENOMIC DNA]</scope>
    <source>
        <strain evidence="4">JCM 14046</strain>
    </source>
</reference>
<feature type="domain" description="Phospholipase D-like" evidence="2">
    <location>
        <begin position="73"/>
        <end position="193"/>
    </location>
</feature>
<proteinExistence type="predicted"/>
<comment type="caution">
    <text evidence="3">The sequence shown here is derived from an EMBL/GenBank/DDBJ whole genome shotgun (WGS) entry which is preliminary data.</text>
</comment>
<dbReference type="Proteomes" id="UP001501612">
    <property type="component" value="Unassembled WGS sequence"/>
</dbReference>
<dbReference type="RefSeq" id="WP_344003606.1">
    <property type="nucleotide sequence ID" value="NZ_BAAAMY010000001.1"/>
</dbReference>
<name>A0ABP5A9U9_9ACTN</name>
<evidence type="ECO:0000259" key="2">
    <source>
        <dbReference type="Pfam" id="PF13091"/>
    </source>
</evidence>